<dbReference type="AlphaFoldDB" id="A0AAW1LP31"/>
<feature type="compositionally biased region" description="Low complexity" evidence="1">
    <location>
        <begin position="166"/>
        <end position="187"/>
    </location>
</feature>
<feature type="compositionally biased region" description="Basic and acidic residues" evidence="1">
    <location>
        <begin position="63"/>
        <end position="76"/>
    </location>
</feature>
<name>A0AAW1LP31_SAPOF</name>
<feature type="region of interest" description="Disordered" evidence="1">
    <location>
        <begin position="137"/>
        <end position="187"/>
    </location>
</feature>
<dbReference type="Proteomes" id="UP001443914">
    <property type="component" value="Unassembled WGS sequence"/>
</dbReference>
<keyword evidence="2" id="KW-0472">Membrane</keyword>
<feature type="compositionally biased region" description="Basic residues" evidence="1">
    <location>
        <begin position="137"/>
        <end position="152"/>
    </location>
</feature>
<feature type="compositionally biased region" description="Polar residues" evidence="1">
    <location>
        <begin position="37"/>
        <end position="51"/>
    </location>
</feature>
<dbReference type="EMBL" id="JBDFQZ010000004">
    <property type="protein sequence ID" value="KAK9734963.1"/>
    <property type="molecule type" value="Genomic_DNA"/>
</dbReference>
<keyword evidence="4" id="KW-1185">Reference proteome</keyword>
<keyword evidence="2" id="KW-0812">Transmembrane</keyword>
<proteinExistence type="predicted"/>
<evidence type="ECO:0000256" key="1">
    <source>
        <dbReference type="SAM" id="MobiDB-lite"/>
    </source>
</evidence>
<sequence>MGNYFLFGIVLLIPLLLGVLSLFWSTQHQKKRLKNLFTQPQPQLHKSSSNLYIEGRRSRQNRKRNEMEEKREEQKPMRRKISLQNIDAEDTQKQSQLRAATTAPPTSPPLSPLKKSSSTRSNCLCSPTTHVGSFRCRLHRHGPTKPNMRRGHSVGSNLSDLANKFSSSTPPLATSSLQMSASSSQMQ</sequence>
<dbReference type="PANTHER" id="PTHR33132:SF132">
    <property type="entry name" value="SERINE-RICH PROTEIN"/>
    <property type="match status" value="1"/>
</dbReference>
<comment type="caution">
    <text evidence="3">The sequence shown here is derived from an EMBL/GenBank/DDBJ whole genome shotgun (WGS) entry which is preliminary data.</text>
</comment>
<evidence type="ECO:0000313" key="4">
    <source>
        <dbReference type="Proteomes" id="UP001443914"/>
    </source>
</evidence>
<feature type="transmembrane region" description="Helical" evidence="2">
    <location>
        <begin position="6"/>
        <end position="24"/>
    </location>
</feature>
<reference evidence="3" key="1">
    <citation type="submission" date="2024-03" db="EMBL/GenBank/DDBJ databases">
        <title>WGS assembly of Saponaria officinalis var. Norfolk2.</title>
        <authorList>
            <person name="Jenkins J."/>
            <person name="Shu S."/>
            <person name="Grimwood J."/>
            <person name="Barry K."/>
            <person name="Goodstein D."/>
            <person name="Schmutz J."/>
            <person name="Leebens-Mack J."/>
            <person name="Osbourn A."/>
        </authorList>
    </citation>
    <scope>NUCLEOTIDE SEQUENCE [LARGE SCALE GENOMIC DNA]</scope>
    <source>
        <strain evidence="3">JIC</strain>
    </source>
</reference>
<feature type="region of interest" description="Disordered" evidence="1">
    <location>
        <begin position="37"/>
        <end position="122"/>
    </location>
</feature>
<evidence type="ECO:0000256" key="2">
    <source>
        <dbReference type="SAM" id="Phobius"/>
    </source>
</evidence>
<accession>A0AAW1LP31</accession>
<protein>
    <submittedName>
        <fullName evidence="3">Uncharacterized protein</fullName>
    </submittedName>
</protein>
<evidence type="ECO:0000313" key="3">
    <source>
        <dbReference type="EMBL" id="KAK9734963.1"/>
    </source>
</evidence>
<feature type="compositionally biased region" description="Low complexity" evidence="1">
    <location>
        <begin position="112"/>
        <end position="121"/>
    </location>
</feature>
<dbReference type="PANTHER" id="PTHR33132">
    <property type="entry name" value="OSJNBB0118P14.9 PROTEIN"/>
    <property type="match status" value="1"/>
</dbReference>
<organism evidence="3 4">
    <name type="scientific">Saponaria officinalis</name>
    <name type="common">Common soapwort</name>
    <name type="synonym">Lychnis saponaria</name>
    <dbReference type="NCBI Taxonomy" id="3572"/>
    <lineage>
        <taxon>Eukaryota</taxon>
        <taxon>Viridiplantae</taxon>
        <taxon>Streptophyta</taxon>
        <taxon>Embryophyta</taxon>
        <taxon>Tracheophyta</taxon>
        <taxon>Spermatophyta</taxon>
        <taxon>Magnoliopsida</taxon>
        <taxon>eudicotyledons</taxon>
        <taxon>Gunneridae</taxon>
        <taxon>Pentapetalae</taxon>
        <taxon>Caryophyllales</taxon>
        <taxon>Caryophyllaceae</taxon>
        <taxon>Caryophylleae</taxon>
        <taxon>Saponaria</taxon>
    </lineage>
</organism>
<keyword evidence="2" id="KW-1133">Transmembrane helix</keyword>
<gene>
    <name evidence="3" type="ORF">RND81_04G174200</name>
</gene>